<reference evidence="10" key="2">
    <citation type="journal article" date="2022" name="Hortic Res">
        <title>The genome of Dioscorea zingiberensis sheds light on the biosynthesis, origin and evolution of the medicinally important diosgenin saponins.</title>
        <authorList>
            <person name="Li Y."/>
            <person name="Tan C."/>
            <person name="Li Z."/>
            <person name="Guo J."/>
            <person name="Li S."/>
            <person name="Chen X."/>
            <person name="Wang C."/>
            <person name="Dai X."/>
            <person name="Yang H."/>
            <person name="Song W."/>
            <person name="Hou L."/>
            <person name="Xu J."/>
            <person name="Tong Z."/>
            <person name="Xu A."/>
            <person name="Yuan X."/>
            <person name="Wang W."/>
            <person name="Yang Q."/>
            <person name="Chen L."/>
            <person name="Sun Z."/>
            <person name="Wang K."/>
            <person name="Pan B."/>
            <person name="Chen J."/>
            <person name="Bao Y."/>
            <person name="Liu F."/>
            <person name="Qi X."/>
            <person name="Gang D.R."/>
            <person name="Wen J."/>
            <person name="Li J."/>
        </authorList>
    </citation>
    <scope>NUCLEOTIDE SEQUENCE</scope>
    <source>
        <strain evidence="10">Dzin_1.0</strain>
    </source>
</reference>
<dbReference type="InterPro" id="IPR000209">
    <property type="entry name" value="Peptidase_S8/S53_dom"/>
</dbReference>
<evidence type="ECO:0000256" key="1">
    <source>
        <dbReference type="ARBA" id="ARBA00011073"/>
    </source>
</evidence>
<gene>
    <name evidence="10" type="ORF">J5N97_020835</name>
</gene>
<proteinExistence type="inferred from homology"/>
<dbReference type="PANTHER" id="PTHR10795">
    <property type="entry name" value="PROPROTEIN CONVERTASE SUBTILISIN/KEXIN"/>
    <property type="match status" value="1"/>
</dbReference>
<name>A0A9D5CGI4_9LILI</name>
<keyword evidence="3 7" id="KW-0732">Signal</keyword>
<comment type="similarity">
    <text evidence="1 6">Belongs to the peptidase S8 family.</text>
</comment>
<evidence type="ECO:0000313" key="11">
    <source>
        <dbReference type="Proteomes" id="UP001085076"/>
    </source>
</evidence>
<organism evidence="10 11">
    <name type="scientific">Dioscorea zingiberensis</name>
    <dbReference type="NCBI Taxonomy" id="325984"/>
    <lineage>
        <taxon>Eukaryota</taxon>
        <taxon>Viridiplantae</taxon>
        <taxon>Streptophyta</taxon>
        <taxon>Embryophyta</taxon>
        <taxon>Tracheophyta</taxon>
        <taxon>Spermatophyta</taxon>
        <taxon>Magnoliopsida</taxon>
        <taxon>Liliopsida</taxon>
        <taxon>Dioscoreales</taxon>
        <taxon>Dioscoreaceae</taxon>
        <taxon>Dioscorea</taxon>
    </lineage>
</organism>
<sequence length="289" mass="31947">MMEYIPLFMFFYLFNPVSSLTSGHQVPSILEFDKDNKIQTYIVHLAQPEGTGFLGDEELEKWHESFLPNSTLDSGEPRLVYSYSEVMTGFAARLTAHEVEAMQHMDGFLHAKPDVEHELETTYTPQFLGLSQANGTWEKYSNMGEGITIGVIDSGIPRHHPSFSDDKMPAKKANWKGTCSFSNFTCNNKIIGAVTFASGKKKTPPVDTGGHGSHVASIAAGNFVNDALDLGKFKYKASGMAPRAHLAIYKVCPNCSDSDIIATFESRPSKMECILSTFQWVASRGEVLQ</sequence>
<comment type="caution">
    <text evidence="10">The sequence shown here is derived from an EMBL/GenBank/DDBJ whole genome shotgun (WGS) entry which is preliminary data.</text>
</comment>
<feature type="domain" description="Peptidase S8/S53" evidence="8">
    <location>
        <begin position="144"/>
        <end position="263"/>
    </location>
</feature>
<accession>A0A9D5CGI4</accession>
<dbReference type="Pfam" id="PF00082">
    <property type="entry name" value="Peptidase_S8"/>
    <property type="match status" value="1"/>
</dbReference>
<dbReference type="EMBL" id="JAGGNH010000005">
    <property type="protein sequence ID" value="KAJ0972876.1"/>
    <property type="molecule type" value="Genomic_DNA"/>
</dbReference>
<keyword evidence="2" id="KW-0645">Protease</keyword>
<dbReference type="PROSITE" id="PS00136">
    <property type="entry name" value="SUBTILASE_ASP"/>
    <property type="match status" value="1"/>
</dbReference>
<evidence type="ECO:0000259" key="9">
    <source>
        <dbReference type="Pfam" id="PF05922"/>
    </source>
</evidence>
<dbReference type="SUPFAM" id="SSF52743">
    <property type="entry name" value="Subtilisin-like"/>
    <property type="match status" value="1"/>
</dbReference>
<feature type="chain" id="PRO_5038636486" evidence="7">
    <location>
        <begin position="20"/>
        <end position="289"/>
    </location>
</feature>
<dbReference type="Gene3D" id="3.30.70.80">
    <property type="entry name" value="Peptidase S8 propeptide/proteinase inhibitor I9"/>
    <property type="match status" value="1"/>
</dbReference>
<evidence type="ECO:0000256" key="4">
    <source>
        <dbReference type="ARBA" id="ARBA00022801"/>
    </source>
</evidence>
<evidence type="ECO:0000259" key="8">
    <source>
        <dbReference type="Pfam" id="PF00082"/>
    </source>
</evidence>
<dbReference type="GO" id="GO:0004252">
    <property type="term" value="F:serine-type endopeptidase activity"/>
    <property type="evidence" value="ECO:0007669"/>
    <property type="project" value="InterPro"/>
</dbReference>
<dbReference type="InterPro" id="IPR010259">
    <property type="entry name" value="S8pro/Inhibitor_I9"/>
</dbReference>
<dbReference type="Proteomes" id="UP001085076">
    <property type="component" value="Miscellaneous, Linkage group lg05"/>
</dbReference>
<evidence type="ECO:0000313" key="10">
    <source>
        <dbReference type="EMBL" id="KAJ0972876.1"/>
    </source>
</evidence>
<dbReference type="AlphaFoldDB" id="A0A9D5CGI4"/>
<feature type="signal peptide" evidence="7">
    <location>
        <begin position="1"/>
        <end position="19"/>
    </location>
</feature>
<keyword evidence="4" id="KW-0378">Hydrolase</keyword>
<dbReference type="InterPro" id="IPR023827">
    <property type="entry name" value="Peptidase_S8_Asp-AS"/>
</dbReference>
<dbReference type="Gene3D" id="3.40.50.200">
    <property type="entry name" value="Peptidase S8/S53 domain"/>
    <property type="match status" value="1"/>
</dbReference>
<dbReference type="InterPro" id="IPR022398">
    <property type="entry name" value="Peptidase_S8_His-AS"/>
</dbReference>
<evidence type="ECO:0000256" key="7">
    <source>
        <dbReference type="SAM" id="SignalP"/>
    </source>
</evidence>
<dbReference type="Pfam" id="PF05922">
    <property type="entry name" value="Inhibitor_I9"/>
    <property type="match status" value="1"/>
</dbReference>
<dbReference type="PROSITE" id="PS51892">
    <property type="entry name" value="SUBTILASE"/>
    <property type="match status" value="1"/>
</dbReference>
<dbReference type="PRINTS" id="PR00723">
    <property type="entry name" value="SUBTILISIN"/>
</dbReference>
<dbReference type="InterPro" id="IPR045051">
    <property type="entry name" value="SBT"/>
</dbReference>
<keyword evidence="5" id="KW-0720">Serine protease</keyword>
<dbReference type="OrthoDB" id="784830at2759"/>
<reference evidence="10" key="1">
    <citation type="submission" date="2021-03" db="EMBL/GenBank/DDBJ databases">
        <authorList>
            <person name="Li Z."/>
            <person name="Yang C."/>
        </authorList>
    </citation>
    <scope>NUCLEOTIDE SEQUENCE</scope>
    <source>
        <strain evidence="10">Dzin_1.0</strain>
        <tissue evidence="10">Leaf</tissue>
    </source>
</reference>
<feature type="domain" description="Inhibitor I9" evidence="9">
    <location>
        <begin position="40"/>
        <end position="119"/>
    </location>
</feature>
<dbReference type="InterPro" id="IPR036852">
    <property type="entry name" value="Peptidase_S8/S53_dom_sf"/>
</dbReference>
<dbReference type="GO" id="GO:0006508">
    <property type="term" value="P:proteolysis"/>
    <property type="evidence" value="ECO:0007669"/>
    <property type="project" value="UniProtKB-KW"/>
</dbReference>
<comment type="caution">
    <text evidence="6">Lacks conserved residue(s) required for the propagation of feature annotation.</text>
</comment>
<keyword evidence="11" id="KW-1185">Reference proteome</keyword>
<evidence type="ECO:0000256" key="3">
    <source>
        <dbReference type="ARBA" id="ARBA00022729"/>
    </source>
</evidence>
<evidence type="ECO:0000256" key="2">
    <source>
        <dbReference type="ARBA" id="ARBA00022670"/>
    </source>
</evidence>
<evidence type="ECO:0000256" key="6">
    <source>
        <dbReference type="PROSITE-ProRule" id="PRU01240"/>
    </source>
</evidence>
<protein>
    <submittedName>
        <fullName evidence="10">Uncharacterized protein</fullName>
    </submittedName>
</protein>
<evidence type="ECO:0000256" key="5">
    <source>
        <dbReference type="ARBA" id="ARBA00022825"/>
    </source>
</evidence>
<dbReference type="InterPro" id="IPR015500">
    <property type="entry name" value="Peptidase_S8_subtilisin-rel"/>
</dbReference>
<dbReference type="PROSITE" id="PS00137">
    <property type="entry name" value="SUBTILASE_HIS"/>
    <property type="match status" value="1"/>
</dbReference>
<dbReference type="InterPro" id="IPR037045">
    <property type="entry name" value="S8pro/Inhibitor_I9_sf"/>
</dbReference>